<reference evidence="2 3" key="1">
    <citation type="submission" date="2018-09" db="EMBL/GenBank/DDBJ databases">
        <title>Novel species of Cryobacterium.</title>
        <authorList>
            <person name="Liu Q."/>
            <person name="Xin Y.-H."/>
        </authorList>
    </citation>
    <scope>NUCLEOTIDE SEQUENCE [LARGE SCALE GENOMIC DNA]</scope>
    <source>
        <strain evidence="2 3">Hh39</strain>
    </source>
</reference>
<evidence type="ECO:0000313" key="3">
    <source>
        <dbReference type="Proteomes" id="UP000272015"/>
    </source>
</evidence>
<dbReference type="OrthoDB" id="5148898at2"/>
<keyword evidence="1" id="KW-0812">Transmembrane</keyword>
<gene>
    <name evidence="2" type="ORF">D6T64_19380</name>
</gene>
<comment type="caution">
    <text evidence="2">The sequence shown here is derived from an EMBL/GenBank/DDBJ whole genome shotgun (WGS) entry which is preliminary data.</text>
</comment>
<organism evidence="2 3">
    <name type="scientific">Cryobacterium melibiosiphilum</name>
    <dbReference type="NCBI Taxonomy" id="995039"/>
    <lineage>
        <taxon>Bacteria</taxon>
        <taxon>Bacillati</taxon>
        <taxon>Actinomycetota</taxon>
        <taxon>Actinomycetes</taxon>
        <taxon>Micrococcales</taxon>
        <taxon>Microbacteriaceae</taxon>
        <taxon>Cryobacterium</taxon>
    </lineage>
</organism>
<dbReference type="Proteomes" id="UP000272015">
    <property type="component" value="Unassembled WGS sequence"/>
</dbReference>
<name>A0A3A5MKW9_9MICO</name>
<accession>A0A3A5MKW9</accession>
<proteinExistence type="predicted"/>
<dbReference type="AlphaFoldDB" id="A0A3A5MKW9"/>
<dbReference type="EMBL" id="QZVS01000096">
    <property type="protein sequence ID" value="RJT85107.1"/>
    <property type="molecule type" value="Genomic_DNA"/>
</dbReference>
<protein>
    <recommendedName>
        <fullName evidence="4">DUF2975 domain-containing protein</fullName>
    </recommendedName>
</protein>
<sequence length="210" mass="22144">MSTTYARLKRLDARLERPILWTFLGAAILVAVINLTLGLVHLITGLTSDRIPLSLLIDAPLPAEADAGTAQLVEGTFSSASVLISGLSSLPIFLWALSNVVAMVTTALICAAVAHLCWKLLRRRAFDQSVSWMATSVGAVLVLGSTLGGALGGFGLMVASTELDTVSPGGFWPLGFQVDPTPVLVGFVILLVAMVFEVGNRLQRDTEGLV</sequence>
<feature type="transmembrane region" description="Helical" evidence="1">
    <location>
        <begin position="130"/>
        <end position="160"/>
    </location>
</feature>
<keyword evidence="1" id="KW-0472">Membrane</keyword>
<keyword evidence="3" id="KW-1185">Reference proteome</keyword>
<feature type="transmembrane region" description="Helical" evidence="1">
    <location>
        <begin position="180"/>
        <end position="199"/>
    </location>
</feature>
<evidence type="ECO:0008006" key="4">
    <source>
        <dbReference type="Google" id="ProtNLM"/>
    </source>
</evidence>
<feature type="transmembrane region" description="Helical" evidence="1">
    <location>
        <begin position="20"/>
        <end position="43"/>
    </location>
</feature>
<dbReference type="RefSeq" id="WP_119976328.1">
    <property type="nucleotide sequence ID" value="NZ_JBHSQA010000004.1"/>
</dbReference>
<keyword evidence="1" id="KW-1133">Transmembrane helix</keyword>
<feature type="transmembrane region" description="Helical" evidence="1">
    <location>
        <begin position="92"/>
        <end position="118"/>
    </location>
</feature>
<evidence type="ECO:0000313" key="2">
    <source>
        <dbReference type="EMBL" id="RJT85107.1"/>
    </source>
</evidence>
<evidence type="ECO:0000256" key="1">
    <source>
        <dbReference type="SAM" id="Phobius"/>
    </source>
</evidence>